<dbReference type="InterPro" id="IPR011001">
    <property type="entry name" value="Saposin-like"/>
</dbReference>
<organism evidence="5 6">
    <name type="scientific">Anaeramoeba flamelloides</name>
    <dbReference type="NCBI Taxonomy" id="1746091"/>
    <lineage>
        <taxon>Eukaryota</taxon>
        <taxon>Metamonada</taxon>
        <taxon>Anaeramoebidae</taxon>
        <taxon>Anaeramoeba</taxon>
    </lineage>
</organism>
<sequence length="101" mass="11599">MKKFTLVAFALFLILLISSVQSSEIECNICLTVVTYLEDFLEEAKTESEIELFLETICSKLGLFKDRCDTIVVEYVPEIIKLLENEEPPKRACEMVRLCSQ</sequence>
<gene>
    <name evidence="5" type="ORF">M0813_09040</name>
</gene>
<dbReference type="InterPro" id="IPR008138">
    <property type="entry name" value="SapB_2"/>
</dbReference>
<dbReference type="EMBL" id="JAOAOG010000329">
    <property type="protein sequence ID" value="KAJ6228213.1"/>
    <property type="molecule type" value="Genomic_DNA"/>
</dbReference>
<dbReference type="Gene3D" id="1.10.225.10">
    <property type="entry name" value="Saposin-like"/>
    <property type="match status" value="1"/>
</dbReference>
<evidence type="ECO:0000259" key="4">
    <source>
        <dbReference type="PROSITE" id="PS50015"/>
    </source>
</evidence>
<accession>A0ABQ8X9B6</accession>
<dbReference type="InterPro" id="IPR051428">
    <property type="entry name" value="Sphingo_Act-Surfact_Prot"/>
</dbReference>
<feature type="chain" id="PRO_5047127293" description="Saposin B-type domain-containing protein" evidence="3">
    <location>
        <begin position="23"/>
        <end position="101"/>
    </location>
</feature>
<dbReference type="Pfam" id="PF05184">
    <property type="entry name" value="SapB_1"/>
    <property type="match status" value="1"/>
</dbReference>
<dbReference type="SUPFAM" id="SSF47862">
    <property type="entry name" value="Saposin"/>
    <property type="match status" value="1"/>
</dbReference>
<keyword evidence="6" id="KW-1185">Reference proteome</keyword>
<comment type="caution">
    <text evidence="5">The sequence shown here is derived from an EMBL/GenBank/DDBJ whole genome shotgun (WGS) entry which is preliminary data.</text>
</comment>
<dbReference type="InterPro" id="IPR007856">
    <property type="entry name" value="SapB_1"/>
</dbReference>
<evidence type="ECO:0000313" key="5">
    <source>
        <dbReference type="EMBL" id="KAJ6228213.1"/>
    </source>
</evidence>
<dbReference type="PROSITE" id="PS50015">
    <property type="entry name" value="SAP_B"/>
    <property type="match status" value="1"/>
</dbReference>
<evidence type="ECO:0000256" key="2">
    <source>
        <dbReference type="ARBA" id="ARBA00023180"/>
    </source>
</evidence>
<dbReference type="PANTHER" id="PTHR11480:SF3">
    <property type="entry name" value="BCDNA.GH08312"/>
    <property type="match status" value="1"/>
</dbReference>
<reference evidence="5" key="1">
    <citation type="submission" date="2022-08" db="EMBL/GenBank/DDBJ databases">
        <title>Novel sulfate-reducing endosymbionts in the free-living metamonad Anaeramoeba.</title>
        <authorList>
            <person name="Jerlstrom-Hultqvist J."/>
            <person name="Cepicka I."/>
            <person name="Gallot-Lavallee L."/>
            <person name="Salas-Leiva D."/>
            <person name="Curtis B.A."/>
            <person name="Zahonova K."/>
            <person name="Pipaliya S."/>
            <person name="Dacks J."/>
            <person name="Roger A.J."/>
        </authorList>
    </citation>
    <scope>NUCLEOTIDE SEQUENCE</scope>
    <source>
        <strain evidence="5">Schooner1</strain>
    </source>
</reference>
<keyword evidence="2" id="KW-0325">Glycoprotein</keyword>
<evidence type="ECO:0000256" key="1">
    <source>
        <dbReference type="ARBA" id="ARBA00023157"/>
    </source>
</evidence>
<proteinExistence type="predicted"/>
<feature type="signal peptide" evidence="3">
    <location>
        <begin position="1"/>
        <end position="22"/>
    </location>
</feature>
<keyword evidence="3" id="KW-0732">Signal</keyword>
<evidence type="ECO:0000256" key="3">
    <source>
        <dbReference type="SAM" id="SignalP"/>
    </source>
</evidence>
<keyword evidence="1" id="KW-1015">Disulfide bond</keyword>
<dbReference type="SMART" id="SM00741">
    <property type="entry name" value="SapB"/>
    <property type="match status" value="1"/>
</dbReference>
<name>A0ABQ8X9B6_9EUKA</name>
<feature type="domain" description="Saposin B-type" evidence="4">
    <location>
        <begin position="23"/>
        <end position="101"/>
    </location>
</feature>
<dbReference type="Proteomes" id="UP001150062">
    <property type="component" value="Unassembled WGS sequence"/>
</dbReference>
<dbReference type="Pfam" id="PF03489">
    <property type="entry name" value="SapB_2"/>
    <property type="match status" value="1"/>
</dbReference>
<protein>
    <recommendedName>
        <fullName evidence="4">Saposin B-type domain-containing protein</fullName>
    </recommendedName>
</protein>
<dbReference type="InterPro" id="IPR008139">
    <property type="entry name" value="SaposinB_dom"/>
</dbReference>
<evidence type="ECO:0000313" key="6">
    <source>
        <dbReference type="Proteomes" id="UP001150062"/>
    </source>
</evidence>
<dbReference type="PANTHER" id="PTHR11480">
    <property type="entry name" value="SAPOSIN-RELATED"/>
    <property type="match status" value="1"/>
</dbReference>